<feature type="transmembrane region" description="Helical" evidence="1">
    <location>
        <begin position="41"/>
        <end position="58"/>
    </location>
</feature>
<feature type="transmembrane region" description="Helical" evidence="1">
    <location>
        <begin position="177"/>
        <end position="194"/>
    </location>
</feature>
<feature type="transmembrane region" description="Helical" evidence="1">
    <location>
        <begin position="261"/>
        <end position="284"/>
    </location>
</feature>
<name>A0A5K7SFM1_9BACT</name>
<sequence length="395" mass="44828">MASSNSYKSDVLSVNATEASLDKNGLEKVIGMGVRLASLDFYRGLVMVLLMLEASGLYDHIFNMTTPGSFLHSIANQFKHYPWHGLHFWDLIQPAFMFIAGTAMAFSLTRQMTMGRSWNQQAKHAFKRSWWLFFWGVFDYAVRGDHLSFELWDVLTQLSFTMLVAFLVFRWKAGSQILLSIGLLILTEFLYRFIQIPGFDQPFTDQHNFGNYIDLILMNKINSGGWVAINCIPTAAHTIWGLVAGKWLLTKPDNKSKIAPVIILGALALLVGYGLDIAGITPIIKKIATSSFTLVSGGYCLLALAFLYFWIDVMKHTRFLPFFTIVGMNSIFIYLFFEIVVNRWLSNYINTIVNGVISPIGISQAAIAIIGALAIFMVEWYLCFWLYQKKIFFKL</sequence>
<dbReference type="RefSeq" id="WP_318348431.1">
    <property type="nucleotide sequence ID" value="NZ_AP018694.1"/>
</dbReference>
<dbReference type="PANTHER" id="PTHR31061:SF24">
    <property type="entry name" value="LD22376P"/>
    <property type="match status" value="1"/>
</dbReference>
<reference evidence="2" key="1">
    <citation type="journal article" date="2020" name="Int. J. Syst. Evol. Microbiol.">
        <title>Aquipluma nitroreducens gen. nov. sp. nov., a novel facultatively anaerobic bacterium isolated from a freshwater lake.</title>
        <authorList>
            <person name="Watanabe M."/>
            <person name="Kojima H."/>
            <person name="Fukui M."/>
        </authorList>
    </citation>
    <scope>NUCLEOTIDE SEQUENCE</scope>
    <source>
        <strain evidence="2">MeG22</strain>
    </source>
</reference>
<feature type="transmembrane region" description="Helical" evidence="1">
    <location>
        <begin position="322"/>
        <end position="345"/>
    </location>
</feature>
<dbReference type="Proteomes" id="UP001193389">
    <property type="component" value="Chromosome"/>
</dbReference>
<protein>
    <submittedName>
        <fullName evidence="2">N-acetylglucosamine related transporter, NagX</fullName>
    </submittedName>
</protein>
<evidence type="ECO:0000256" key="1">
    <source>
        <dbReference type="SAM" id="Phobius"/>
    </source>
</evidence>
<gene>
    <name evidence="2" type="ORF">AQPE_4460</name>
</gene>
<organism evidence="2 3">
    <name type="scientific">Aquipluma nitroreducens</name>
    <dbReference type="NCBI Taxonomy" id="2010828"/>
    <lineage>
        <taxon>Bacteria</taxon>
        <taxon>Pseudomonadati</taxon>
        <taxon>Bacteroidota</taxon>
        <taxon>Bacteroidia</taxon>
        <taxon>Marinilabiliales</taxon>
        <taxon>Prolixibacteraceae</taxon>
        <taxon>Aquipluma</taxon>
    </lineage>
</organism>
<evidence type="ECO:0000313" key="2">
    <source>
        <dbReference type="EMBL" id="BBE20269.1"/>
    </source>
</evidence>
<feature type="transmembrane region" description="Helical" evidence="1">
    <location>
        <begin position="365"/>
        <end position="387"/>
    </location>
</feature>
<keyword evidence="1" id="KW-0812">Transmembrane</keyword>
<feature type="transmembrane region" description="Helical" evidence="1">
    <location>
        <begin position="227"/>
        <end position="249"/>
    </location>
</feature>
<evidence type="ECO:0000313" key="3">
    <source>
        <dbReference type="Proteomes" id="UP001193389"/>
    </source>
</evidence>
<feature type="transmembrane region" description="Helical" evidence="1">
    <location>
        <begin position="290"/>
        <end position="310"/>
    </location>
</feature>
<keyword evidence="1" id="KW-1133">Transmembrane helix</keyword>
<keyword evidence="1" id="KW-0472">Membrane</keyword>
<proteinExistence type="predicted"/>
<feature type="transmembrane region" description="Helical" evidence="1">
    <location>
        <begin position="154"/>
        <end position="170"/>
    </location>
</feature>
<dbReference type="AlphaFoldDB" id="A0A5K7SFM1"/>
<accession>A0A5K7SFM1</accession>
<dbReference type="PANTHER" id="PTHR31061">
    <property type="entry name" value="LD22376P"/>
    <property type="match status" value="1"/>
</dbReference>
<dbReference type="KEGG" id="anf:AQPE_4460"/>
<feature type="transmembrane region" description="Helical" evidence="1">
    <location>
        <begin position="91"/>
        <end position="109"/>
    </location>
</feature>
<dbReference type="EMBL" id="AP018694">
    <property type="protein sequence ID" value="BBE20269.1"/>
    <property type="molecule type" value="Genomic_DNA"/>
</dbReference>
<keyword evidence="3" id="KW-1185">Reference proteome</keyword>
<feature type="transmembrane region" description="Helical" evidence="1">
    <location>
        <begin position="130"/>
        <end position="148"/>
    </location>
</feature>